<reference evidence="2 3" key="1">
    <citation type="submission" date="2018-08" db="EMBL/GenBank/DDBJ databases">
        <title>Draft genome sequence of the cyanotroph, Pseudomonas monteilii BCN3.</title>
        <authorList>
            <person name="Jones L.B."/>
            <person name="Kunz D.A."/>
        </authorList>
    </citation>
    <scope>NUCLEOTIDE SEQUENCE [LARGE SCALE GENOMIC DNA]</scope>
    <source>
        <strain evidence="2 3">BCN3</strain>
    </source>
</reference>
<accession>A0A399MA86</accession>
<dbReference type="Gene3D" id="2.180.10.10">
    <property type="entry name" value="RHS repeat-associated core"/>
    <property type="match status" value="1"/>
</dbReference>
<feature type="compositionally biased region" description="Low complexity" evidence="1">
    <location>
        <begin position="295"/>
        <end position="308"/>
    </location>
</feature>
<comment type="caution">
    <text evidence="2">The sequence shown here is derived from an EMBL/GenBank/DDBJ whole genome shotgun (WGS) entry which is preliminary data.</text>
</comment>
<dbReference type="EMBL" id="QWLL01000020">
    <property type="protein sequence ID" value="RII78109.1"/>
    <property type="molecule type" value="Genomic_DNA"/>
</dbReference>
<sequence>MVDRIARSTRCFFYSSNKALVSQVGGGDVRLLYGGNQLVAQKQASVTLLQTVKPNTVITTRGPEHAGAHTFTAYGFSPLDTRHAIVSFVGGWRDPVYGIYCLGQGYRWYSTIIQRFLSPDTLSPFGAGSLNAYAYCECDPVNFHDPSGRMKRGFTPLFGTPPKQRSLESALESAGLPSEVKPLIKTMLTHDAWGKHSFWATGDGRSKRKYTIEHYDSQAYQALGNETYFHLGQGVYNIEISGGMSAIRPESVNLRRSDGVYASWSEKVGLGPYYEAGFQWAGDKKHHPAGTLIDSQGALSSGSHSSTSPDQQQQTVANIRRLGQNNQKYV</sequence>
<dbReference type="AlphaFoldDB" id="A0A399MA86"/>
<dbReference type="InterPro" id="IPR022385">
    <property type="entry name" value="Rhs_assc_core"/>
</dbReference>
<evidence type="ECO:0000313" key="3">
    <source>
        <dbReference type="Proteomes" id="UP000265875"/>
    </source>
</evidence>
<dbReference type="RefSeq" id="WP_119369605.1">
    <property type="nucleotide sequence ID" value="NZ_QWLL01000020.1"/>
</dbReference>
<name>A0A399MA86_9PSED</name>
<organism evidence="2 3">
    <name type="scientific">Pseudomonas monteilii</name>
    <dbReference type="NCBI Taxonomy" id="76759"/>
    <lineage>
        <taxon>Bacteria</taxon>
        <taxon>Pseudomonadati</taxon>
        <taxon>Pseudomonadota</taxon>
        <taxon>Gammaproteobacteria</taxon>
        <taxon>Pseudomonadales</taxon>
        <taxon>Pseudomonadaceae</taxon>
        <taxon>Pseudomonas</taxon>
    </lineage>
</organism>
<evidence type="ECO:0000256" key="1">
    <source>
        <dbReference type="SAM" id="MobiDB-lite"/>
    </source>
</evidence>
<gene>
    <name evidence="2" type="ORF">D0894_10055</name>
</gene>
<evidence type="ECO:0000313" key="2">
    <source>
        <dbReference type="EMBL" id="RII78109.1"/>
    </source>
</evidence>
<feature type="region of interest" description="Disordered" evidence="1">
    <location>
        <begin position="289"/>
        <end position="315"/>
    </location>
</feature>
<proteinExistence type="predicted"/>
<protein>
    <submittedName>
        <fullName evidence="2">RHS repeat-associated core domain-containing protein</fullName>
    </submittedName>
</protein>
<dbReference type="NCBIfam" id="TIGR03696">
    <property type="entry name" value="Rhs_assc_core"/>
    <property type="match status" value="1"/>
</dbReference>
<dbReference type="Proteomes" id="UP000265875">
    <property type="component" value="Unassembled WGS sequence"/>
</dbReference>